<name>A0AAV4P1Q1_9ARAC</name>
<evidence type="ECO:0000313" key="1">
    <source>
        <dbReference type="EMBL" id="GIX90488.1"/>
    </source>
</evidence>
<dbReference type="AlphaFoldDB" id="A0AAV4P1Q1"/>
<accession>A0AAV4P1Q1</accession>
<dbReference type="Proteomes" id="UP001054837">
    <property type="component" value="Unassembled WGS sequence"/>
</dbReference>
<reference evidence="1 2" key="1">
    <citation type="submission" date="2021-06" db="EMBL/GenBank/DDBJ databases">
        <title>Caerostris darwini draft genome.</title>
        <authorList>
            <person name="Kono N."/>
            <person name="Arakawa K."/>
        </authorList>
    </citation>
    <scope>NUCLEOTIDE SEQUENCE [LARGE SCALE GENOMIC DNA]</scope>
</reference>
<gene>
    <name evidence="1" type="ORF">CDAR_74721</name>
</gene>
<proteinExistence type="predicted"/>
<keyword evidence="2" id="KW-1185">Reference proteome</keyword>
<comment type="caution">
    <text evidence="1">The sequence shown here is derived from an EMBL/GenBank/DDBJ whole genome shotgun (WGS) entry which is preliminary data.</text>
</comment>
<evidence type="ECO:0000313" key="2">
    <source>
        <dbReference type="Proteomes" id="UP001054837"/>
    </source>
</evidence>
<sequence length="202" mass="23323">MISAYYHIFSTNFSLSFWCYRPYQHSQQVLVIFCNRFLTLQLEIIQRTERRSSTHLYSSVHFFACVCLPQSAFRDCELRLPQHASTPRNAAKKQQKFRQGSNRVRATFHVFPSTRRALSFRLVFTVRHRCSIFLYRPPPPPRVGGSADDPPLRRTHVARNLGAIRVKSGVHYHLMRLHLFFNVDGPSDKDTASGLKGGGPFL</sequence>
<dbReference type="EMBL" id="BPLQ01002250">
    <property type="protein sequence ID" value="GIX90488.1"/>
    <property type="molecule type" value="Genomic_DNA"/>
</dbReference>
<organism evidence="1 2">
    <name type="scientific">Caerostris darwini</name>
    <dbReference type="NCBI Taxonomy" id="1538125"/>
    <lineage>
        <taxon>Eukaryota</taxon>
        <taxon>Metazoa</taxon>
        <taxon>Ecdysozoa</taxon>
        <taxon>Arthropoda</taxon>
        <taxon>Chelicerata</taxon>
        <taxon>Arachnida</taxon>
        <taxon>Araneae</taxon>
        <taxon>Araneomorphae</taxon>
        <taxon>Entelegynae</taxon>
        <taxon>Araneoidea</taxon>
        <taxon>Araneidae</taxon>
        <taxon>Caerostris</taxon>
    </lineage>
</organism>
<protein>
    <submittedName>
        <fullName evidence="1">Uncharacterized protein</fullName>
    </submittedName>
</protein>